<dbReference type="SUPFAM" id="SSF52788">
    <property type="entry name" value="Phosphotyrosine protein phosphatases I"/>
    <property type="match status" value="1"/>
</dbReference>
<keyword evidence="4" id="KW-0904">Protein phosphatase</keyword>
<gene>
    <name evidence="7" type="ORF">SAMN05660652_01849</name>
</gene>
<evidence type="ECO:0000256" key="2">
    <source>
        <dbReference type="ARBA" id="ARBA00013064"/>
    </source>
</evidence>
<feature type="active site" evidence="5">
    <location>
        <position position="16"/>
    </location>
</feature>
<dbReference type="RefSeq" id="WP_091936841.1">
    <property type="nucleotide sequence ID" value="NZ_FNCY01000006.1"/>
</dbReference>
<keyword evidence="3" id="KW-0378">Hydrolase</keyword>
<dbReference type="PRINTS" id="PR00719">
    <property type="entry name" value="LMWPTPASE"/>
</dbReference>
<dbReference type="Proteomes" id="UP000198607">
    <property type="component" value="Unassembled WGS sequence"/>
</dbReference>
<dbReference type="InterPro" id="IPR050438">
    <property type="entry name" value="LMW_PTPase"/>
</dbReference>
<dbReference type="SMART" id="SM00226">
    <property type="entry name" value="LMWPc"/>
    <property type="match status" value="1"/>
</dbReference>
<sequence>MKKLAVLFVCLGNICRSPTAEAVFRKAVVESGLSERVVIDSAGTDAYHVGQAPDSRAQRAALKRGYDLSGIRARKVVAQDFERFDLILAVDKPVLAALNRQCPAKFADCLELFMAYAQPSSTQEISDPYYGGPQGFEIVLDQIEAATEGLLALIKSRMLIQ</sequence>
<feature type="domain" description="Phosphotyrosine protein phosphatase I" evidence="6">
    <location>
        <begin position="4"/>
        <end position="153"/>
    </location>
</feature>
<organism evidence="7 8">
    <name type="scientific">Propionivibrio dicarboxylicus</name>
    <dbReference type="NCBI Taxonomy" id="83767"/>
    <lineage>
        <taxon>Bacteria</taxon>
        <taxon>Pseudomonadati</taxon>
        <taxon>Pseudomonadota</taxon>
        <taxon>Betaproteobacteria</taxon>
        <taxon>Rhodocyclales</taxon>
        <taxon>Rhodocyclaceae</taxon>
        <taxon>Propionivibrio</taxon>
    </lineage>
</organism>
<comment type="similarity">
    <text evidence="1">Belongs to the low molecular weight phosphotyrosine protein phosphatase family.</text>
</comment>
<name>A0A1G8D772_9RHOO</name>
<dbReference type="GO" id="GO:0004725">
    <property type="term" value="F:protein tyrosine phosphatase activity"/>
    <property type="evidence" value="ECO:0007669"/>
    <property type="project" value="UniProtKB-EC"/>
</dbReference>
<keyword evidence="8" id="KW-1185">Reference proteome</keyword>
<dbReference type="PANTHER" id="PTHR11717">
    <property type="entry name" value="LOW MOLECULAR WEIGHT PROTEIN TYROSINE PHOSPHATASE"/>
    <property type="match status" value="1"/>
</dbReference>
<proteinExistence type="inferred from homology"/>
<dbReference type="FunFam" id="3.40.50.2300:FF:000113">
    <property type="entry name" value="Low molecular weight protein-tyrosine-phosphatase"/>
    <property type="match status" value="1"/>
</dbReference>
<dbReference type="Gene3D" id="3.40.50.2300">
    <property type="match status" value="1"/>
</dbReference>
<reference evidence="7 8" key="1">
    <citation type="submission" date="2016-10" db="EMBL/GenBank/DDBJ databases">
        <authorList>
            <person name="de Groot N.N."/>
        </authorList>
    </citation>
    <scope>NUCLEOTIDE SEQUENCE [LARGE SCALE GENOMIC DNA]</scope>
    <source>
        <strain evidence="7 8">DSM 5885</strain>
    </source>
</reference>
<evidence type="ECO:0000256" key="4">
    <source>
        <dbReference type="ARBA" id="ARBA00022912"/>
    </source>
</evidence>
<dbReference type="PANTHER" id="PTHR11717:SF7">
    <property type="entry name" value="LOW MOLECULAR WEIGHT PHOSPHOTYROSINE PROTEIN PHOSPHATASE"/>
    <property type="match status" value="1"/>
</dbReference>
<dbReference type="Pfam" id="PF01451">
    <property type="entry name" value="LMWPc"/>
    <property type="match status" value="1"/>
</dbReference>
<evidence type="ECO:0000313" key="8">
    <source>
        <dbReference type="Proteomes" id="UP000198607"/>
    </source>
</evidence>
<evidence type="ECO:0000259" key="6">
    <source>
        <dbReference type="SMART" id="SM00226"/>
    </source>
</evidence>
<protein>
    <recommendedName>
        <fullName evidence="2">protein-tyrosine-phosphatase</fullName>
        <ecNumber evidence="2">3.1.3.48</ecNumber>
    </recommendedName>
</protein>
<dbReference type="EC" id="3.1.3.48" evidence="2"/>
<dbReference type="CDD" id="cd16343">
    <property type="entry name" value="LMWPTP"/>
    <property type="match status" value="1"/>
</dbReference>
<dbReference type="AlphaFoldDB" id="A0A1G8D772"/>
<feature type="active site" description="Proton donor" evidence="5">
    <location>
        <position position="127"/>
    </location>
</feature>
<evidence type="ECO:0000256" key="5">
    <source>
        <dbReference type="PIRSR" id="PIRSR617867-1"/>
    </source>
</evidence>
<dbReference type="OrthoDB" id="9784339at2"/>
<dbReference type="InterPro" id="IPR017867">
    <property type="entry name" value="Tyr_phospatase_low_mol_wt"/>
</dbReference>
<dbReference type="STRING" id="83767.SAMN05660652_01849"/>
<evidence type="ECO:0000313" key="7">
    <source>
        <dbReference type="EMBL" id="SDH53607.1"/>
    </source>
</evidence>
<dbReference type="InterPro" id="IPR023485">
    <property type="entry name" value="Ptyr_pPase"/>
</dbReference>
<dbReference type="InterPro" id="IPR036196">
    <property type="entry name" value="Ptyr_pPase_sf"/>
</dbReference>
<accession>A0A1G8D772</accession>
<evidence type="ECO:0000256" key="3">
    <source>
        <dbReference type="ARBA" id="ARBA00022801"/>
    </source>
</evidence>
<evidence type="ECO:0000256" key="1">
    <source>
        <dbReference type="ARBA" id="ARBA00011063"/>
    </source>
</evidence>
<feature type="active site" description="Nucleophile" evidence="5">
    <location>
        <position position="10"/>
    </location>
</feature>
<dbReference type="EMBL" id="FNCY01000006">
    <property type="protein sequence ID" value="SDH53607.1"/>
    <property type="molecule type" value="Genomic_DNA"/>
</dbReference>